<dbReference type="Pfam" id="PF07686">
    <property type="entry name" value="V-set"/>
    <property type="match status" value="1"/>
</dbReference>
<evidence type="ECO:0000313" key="8">
    <source>
        <dbReference type="Proteomes" id="UP000662637"/>
    </source>
</evidence>
<dbReference type="SMART" id="SM00406">
    <property type="entry name" value="IGv"/>
    <property type="match status" value="1"/>
</dbReference>
<dbReference type="Proteomes" id="UP000662637">
    <property type="component" value="Unassembled WGS sequence"/>
</dbReference>
<dbReference type="InterPro" id="IPR013106">
    <property type="entry name" value="Ig_V-set"/>
</dbReference>
<dbReference type="GO" id="GO:0019814">
    <property type="term" value="C:immunoglobulin complex"/>
    <property type="evidence" value="ECO:0007669"/>
    <property type="project" value="UniProtKB-KW"/>
</dbReference>
<sequence>MRLLGLVLCLVTAPQGVLCQVELQESGPGLVKPTQTLSLTCAVSEFSITTSGYCWTWIRQPLGKGLEWIGRICYDGNTYYNPSLKSRVSISRDTSKNQFSLQLSSLNTQDTATYYCARDTVRGPQCEPRHKPPAGLTGPAGGAQHTGPQVPPSEQKRSVDGFSPGLPPAPAASPWAAAEDSHGEGSAGSQTPPPITAMNLTLPGGILHVDVVSMGPAAAGLHPKDHVSVWSQSGCLQGSGPLLALGGRELPAASHLTVSEPKCQLCQAQEPCAHLKPRLSSPHKLTWSQCAQRALGPLLTPVSLKCGVSDLSVQLGRNRVPTADTGAGQGKTTPLWELEPTLPILRSLKMRLVQAWPVSTQLGTDGSLGAWGFRTWENYNCDSLCMCCRTIPRSPAMALLLHSLLVTISPSCHVSVPAVYFSQVQSWQTW</sequence>
<dbReference type="FunFam" id="2.60.40.10:FF:001791">
    <property type="entry name" value="Ig gamma-2B chain C region"/>
    <property type="match status" value="1"/>
</dbReference>
<dbReference type="GO" id="GO:0005576">
    <property type="term" value="C:extracellular region"/>
    <property type="evidence" value="ECO:0007669"/>
    <property type="project" value="UniProtKB-ARBA"/>
</dbReference>
<keyword evidence="3" id="KW-1280">Immunoglobulin</keyword>
<evidence type="ECO:0000256" key="3">
    <source>
        <dbReference type="ARBA" id="ARBA00043265"/>
    </source>
</evidence>
<feature type="domain" description="Ig-like" evidence="6">
    <location>
        <begin position="14"/>
        <end position="116"/>
    </location>
</feature>
<dbReference type="PROSITE" id="PS50835">
    <property type="entry name" value="IG_LIKE"/>
    <property type="match status" value="1"/>
</dbReference>
<dbReference type="InterPro" id="IPR050199">
    <property type="entry name" value="IgHV"/>
</dbReference>
<keyword evidence="1" id="KW-0391">Immunity</keyword>
<dbReference type="SUPFAM" id="SSF48726">
    <property type="entry name" value="Immunoglobulin"/>
    <property type="match status" value="1"/>
</dbReference>
<name>A0A834Q949_MARMO</name>
<dbReference type="InterPro" id="IPR007110">
    <property type="entry name" value="Ig-like_dom"/>
</dbReference>
<feature type="signal peptide" evidence="5">
    <location>
        <begin position="1"/>
        <end position="19"/>
    </location>
</feature>
<evidence type="ECO:0000256" key="5">
    <source>
        <dbReference type="SAM" id="SignalP"/>
    </source>
</evidence>
<keyword evidence="5" id="KW-0732">Signal</keyword>
<evidence type="ECO:0000313" key="7">
    <source>
        <dbReference type="EMBL" id="KAF7473928.1"/>
    </source>
</evidence>
<protein>
    <recommendedName>
        <fullName evidence="6">Ig-like domain-containing protein</fullName>
    </recommendedName>
</protein>
<evidence type="ECO:0000259" key="6">
    <source>
        <dbReference type="PROSITE" id="PS50835"/>
    </source>
</evidence>
<dbReference type="InterPro" id="IPR036179">
    <property type="entry name" value="Ig-like_dom_sf"/>
</dbReference>
<dbReference type="InterPro" id="IPR013783">
    <property type="entry name" value="Ig-like_fold"/>
</dbReference>
<dbReference type="EMBL" id="WJEC01004638">
    <property type="protein sequence ID" value="KAF7473928.1"/>
    <property type="molecule type" value="Genomic_DNA"/>
</dbReference>
<accession>A0A834Q949</accession>
<comment type="caution">
    <text evidence="7">The sequence shown here is derived from an EMBL/GenBank/DDBJ whole genome shotgun (WGS) entry which is preliminary data.</text>
</comment>
<dbReference type="Gene3D" id="2.60.40.10">
    <property type="entry name" value="Immunoglobulins"/>
    <property type="match status" value="1"/>
</dbReference>
<reference evidence="7" key="1">
    <citation type="submission" date="2020-08" db="EMBL/GenBank/DDBJ databases">
        <authorList>
            <person name="Shumante A."/>
            <person name="Zimin A.V."/>
            <person name="Puiu D."/>
            <person name="Salzberg S.L."/>
        </authorList>
    </citation>
    <scope>NUCLEOTIDE SEQUENCE</scope>
    <source>
        <strain evidence="7">WC2-LM</strain>
        <tissue evidence="7">Liver</tissue>
    </source>
</reference>
<dbReference type="PANTHER" id="PTHR23266">
    <property type="entry name" value="IMMUNOGLOBULIN HEAVY CHAIN"/>
    <property type="match status" value="1"/>
</dbReference>
<gene>
    <name evidence="7" type="ORF">GHT09_015359</name>
</gene>
<dbReference type="GO" id="GO:0002250">
    <property type="term" value="P:adaptive immune response"/>
    <property type="evidence" value="ECO:0007669"/>
    <property type="project" value="UniProtKB-KW"/>
</dbReference>
<dbReference type="AlphaFoldDB" id="A0A834Q949"/>
<evidence type="ECO:0000256" key="1">
    <source>
        <dbReference type="ARBA" id="ARBA00022859"/>
    </source>
</evidence>
<evidence type="ECO:0000256" key="4">
    <source>
        <dbReference type="SAM" id="MobiDB-lite"/>
    </source>
</evidence>
<feature type="chain" id="PRO_5032677078" description="Ig-like domain-containing protein" evidence="5">
    <location>
        <begin position="20"/>
        <end position="430"/>
    </location>
</feature>
<feature type="region of interest" description="Disordered" evidence="4">
    <location>
        <begin position="122"/>
        <end position="197"/>
    </location>
</feature>
<evidence type="ECO:0000256" key="2">
    <source>
        <dbReference type="ARBA" id="ARBA00023130"/>
    </source>
</evidence>
<proteinExistence type="predicted"/>
<organism evidence="7 8">
    <name type="scientific">Marmota monax</name>
    <name type="common">Woodchuck</name>
    <dbReference type="NCBI Taxonomy" id="9995"/>
    <lineage>
        <taxon>Eukaryota</taxon>
        <taxon>Metazoa</taxon>
        <taxon>Chordata</taxon>
        <taxon>Craniata</taxon>
        <taxon>Vertebrata</taxon>
        <taxon>Euteleostomi</taxon>
        <taxon>Mammalia</taxon>
        <taxon>Eutheria</taxon>
        <taxon>Euarchontoglires</taxon>
        <taxon>Glires</taxon>
        <taxon>Rodentia</taxon>
        <taxon>Sciuromorpha</taxon>
        <taxon>Sciuridae</taxon>
        <taxon>Xerinae</taxon>
        <taxon>Marmotini</taxon>
        <taxon>Marmota</taxon>
    </lineage>
</organism>
<keyword evidence="2" id="KW-1064">Adaptive immunity</keyword>